<name>A0ABD2TQT3_9SOLN</name>
<evidence type="ECO:0000256" key="1">
    <source>
        <dbReference type="SAM" id="SignalP"/>
    </source>
</evidence>
<dbReference type="Gene3D" id="3.40.50.1820">
    <property type="entry name" value="alpha/beta hydrolase"/>
    <property type="match status" value="1"/>
</dbReference>
<organism evidence="2 3">
    <name type="scientific">Solanum stoloniferum</name>
    <dbReference type="NCBI Taxonomy" id="62892"/>
    <lineage>
        <taxon>Eukaryota</taxon>
        <taxon>Viridiplantae</taxon>
        <taxon>Streptophyta</taxon>
        <taxon>Embryophyta</taxon>
        <taxon>Tracheophyta</taxon>
        <taxon>Spermatophyta</taxon>
        <taxon>Magnoliopsida</taxon>
        <taxon>eudicotyledons</taxon>
        <taxon>Gunneridae</taxon>
        <taxon>Pentapetalae</taxon>
        <taxon>asterids</taxon>
        <taxon>lamiids</taxon>
        <taxon>Solanales</taxon>
        <taxon>Solanaceae</taxon>
        <taxon>Solanoideae</taxon>
        <taxon>Solaneae</taxon>
        <taxon>Solanum</taxon>
    </lineage>
</organism>
<protein>
    <submittedName>
        <fullName evidence="2">Uncharacterized protein</fullName>
    </submittedName>
</protein>
<dbReference type="EMBL" id="JBJKTR010000009">
    <property type="protein sequence ID" value="KAL3358152.1"/>
    <property type="molecule type" value="Genomic_DNA"/>
</dbReference>
<feature type="signal peptide" evidence="1">
    <location>
        <begin position="1"/>
        <end position="19"/>
    </location>
</feature>
<feature type="chain" id="PRO_5044832905" evidence="1">
    <location>
        <begin position="20"/>
        <end position="151"/>
    </location>
</feature>
<sequence>MGGQAVWTLLKYIPHRLAGAALLAPVTNYWWPNFPANLSKEAFSHQLPQDIWNLRVAHYLPWLTYWWNTQKFFPACSAAAYNPGALSSQDLELMPKYRANRDLYVSVLLFRSYLLLHLAVKYQCHYSSVNTGRKCNEGHEPKPYASMIYHH</sequence>
<comment type="caution">
    <text evidence="2">The sequence shown here is derived from an EMBL/GenBank/DDBJ whole genome shotgun (WGS) entry which is preliminary data.</text>
</comment>
<keyword evidence="3" id="KW-1185">Reference proteome</keyword>
<dbReference type="Proteomes" id="UP001627284">
    <property type="component" value="Unassembled WGS sequence"/>
</dbReference>
<accession>A0ABD2TQT3</accession>
<dbReference type="InterPro" id="IPR029058">
    <property type="entry name" value="AB_hydrolase_fold"/>
</dbReference>
<dbReference type="SUPFAM" id="SSF53474">
    <property type="entry name" value="alpha/beta-Hydrolases"/>
    <property type="match status" value="1"/>
</dbReference>
<dbReference type="PANTHER" id="PTHR45763:SF51">
    <property type="entry name" value="ALPHA_BETA-HYDROLASES SUPERFAMILY PROTEIN"/>
    <property type="match status" value="1"/>
</dbReference>
<proteinExistence type="predicted"/>
<evidence type="ECO:0000313" key="2">
    <source>
        <dbReference type="EMBL" id="KAL3358152.1"/>
    </source>
</evidence>
<evidence type="ECO:0000313" key="3">
    <source>
        <dbReference type="Proteomes" id="UP001627284"/>
    </source>
</evidence>
<dbReference type="AlphaFoldDB" id="A0ABD2TQT3"/>
<keyword evidence="1" id="KW-0732">Signal</keyword>
<dbReference type="PANTHER" id="PTHR45763">
    <property type="entry name" value="HYDROLASE, ALPHA/BETA FOLD FAMILY PROTEIN, EXPRESSED-RELATED"/>
    <property type="match status" value="1"/>
</dbReference>
<gene>
    <name evidence="2" type="ORF">AABB24_015346</name>
</gene>
<reference evidence="2 3" key="1">
    <citation type="submission" date="2024-05" db="EMBL/GenBank/DDBJ databases">
        <title>De novo assembly of an allotetraploid wild potato.</title>
        <authorList>
            <person name="Hosaka A.J."/>
        </authorList>
    </citation>
    <scope>NUCLEOTIDE SEQUENCE [LARGE SCALE GENOMIC DNA]</scope>
    <source>
        <tissue evidence="2">Young leaves</tissue>
    </source>
</reference>